<dbReference type="Proteomes" id="UP000820669">
    <property type="component" value="Unassembled WGS sequence"/>
</dbReference>
<evidence type="ECO:0000313" key="4">
    <source>
        <dbReference type="EMBL" id="NMH97626.1"/>
    </source>
</evidence>
<protein>
    <submittedName>
        <fullName evidence="4">CBS domain-containing protein</fullName>
    </submittedName>
</protein>
<dbReference type="Pfam" id="PF00571">
    <property type="entry name" value="CBS"/>
    <property type="match status" value="2"/>
</dbReference>
<dbReference type="PANTHER" id="PTHR43080:SF2">
    <property type="entry name" value="CBS DOMAIN-CONTAINING PROTEIN"/>
    <property type="match status" value="1"/>
</dbReference>
<evidence type="ECO:0000256" key="2">
    <source>
        <dbReference type="PROSITE-ProRule" id="PRU00703"/>
    </source>
</evidence>
<dbReference type="InterPro" id="IPR046342">
    <property type="entry name" value="CBS_dom_sf"/>
</dbReference>
<proteinExistence type="predicted"/>
<name>A0ABX1S7U5_9PSEU</name>
<dbReference type="SMART" id="SM00116">
    <property type="entry name" value="CBS"/>
    <property type="match status" value="2"/>
</dbReference>
<evidence type="ECO:0000256" key="1">
    <source>
        <dbReference type="ARBA" id="ARBA00023122"/>
    </source>
</evidence>
<reference evidence="4 5" key="1">
    <citation type="submission" date="2020-04" db="EMBL/GenBank/DDBJ databases">
        <authorList>
            <person name="Klaysubun C."/>
            <person name="Duangmal K."/>
            <person name="Lipun K."/>
        </authorList>
    </citation>
    <scope>NUCLEOTIDE SEQUENCE [LARGE SCALE GENOMIC DNA]</scope>
    <source>
        <strain evidence="4 5">K10HN5</strain>
    </source>
</reference>
<evidence type="ECO:0000259" key="3">
    <source>
        <dbReference type="PROSITE" id="PS51371"/>
    </source>
</evidence>
<comment type="caution">
    <text evidence="4">The sequence shown here is derived from an EMBL/GenBank/DDBJ whole genome shotgun (WGS) entry which is preliminary data.</text>
</comment>
<sequence>MRVRQVMSAPLAAVSPQTPVERAAALLTEGGATLLPVIDPDGLLVGVVGPRDLPTAPGRLTVGDVMTTDVLVTHPEEGVADMVTVLREAGLRAAPVVQGDTLVGMVDYRDLVHAWARSDELIRADVQHLLDDERGPDRWRVSVHDGDVTLHGPAADAAAVRLADSVLGVTAIRVVEEPRVRAT</sequence>
<dbReference type="RefSeq" id="WP_169381079.1">
    <property type="nucleotide sequence ID" value="NZ_JAAXLA010000014.1"/>
</dbReference>
<feature type="domain" description="CBS" evidence="3">
    <location>
        <begin position="66"/>
        <end position="121"/>
    </location>
</feature>
<dbReference type="PANTHER" id="PTHR43080">
    <property type="entry name" value="CBS DOMAIN-CONTAINING PROTEIN CBSX3, MITOCHONDRIAL"/>
    <property type="match status" value="1"/>
</dbReference>
<gene>
    <name evidence="4" type="ORF">HF526_09915</name>
</gene>
<keyword evidence="5" id="KW-1185">Reference proteome</keyword>
<dbReference type="InterPro" id="IPR051257">
    <property type="entry name" value="Diverse_CBS-Domain"/>
</dbReference>
<dbReference type="Gene3D" id="3.10.580.10">
    <property type="entry name" value="CBS-domain"/>
    <property type="match status" value="2"/>
</dbReference>
<organism evidence="4 5">
    <name type="scientific">Pseudonocardia acidicola</name>
    <dbReference type="NCBI Taxonomy" id="2724939"/>
    <lineage>
        <taxon>Bacteria</taxon>
        <taxon>Bacillati</taxon>
        <taxon>Actinomycetota</taxon>
        <taxon>Actinomycetes</taxon>
        <taxon>Pseudonocardiales</taxon>
        <taxon>Pseudonocardiaceae</taxon>
        <taxon>Pseudonocardia</taxon>
    </lineage>
</organism>
<dbReference type="InterPro" id="IPR000644">
    <property type="entry name" value="CBS_dom"/>
</dbReference>
<dbReference type="SUPFAM" id="SSF54631">
    <property type="entry name" value="CBS-domain pair"/>
    <property type="match status" value="1"/>
</dbReference>
<feature type="domain" description="CBS" evidence="3">
    <location>
        <begin position="7"/>
        <end position="65"/>
    </location>
</feature>
<accession>A0ABX1S7U5</accession>
<evidence type="ECO:0000313" key="5">
    <source>
        <dbReference type="Proteomes" id="UP000820669"/>
    </source>
</evidence>
<keyword evidence="1 2" id="KW-0129">CBS domain</keyword>
<dbReference type="EMBL" id="JAAXLA010000014">
    <property type="protein sequence ID" value="NMH97626.1"/>
    <property type="molecule type" value="Genomic_DNA"/>
</dbReference>
<dbReference type="PROSITE" id="PS51371">
    <property type="entry name" value="CBS"/>
    <property type="match status" value="2"/>
</dbReference>